<dbReference type="EMBL" id="CAICSX020000001">
    <property type="protein sequence ID" value="CAD0211196.1"/>
    <property type="molecule type" value="Genomic_DNA"/>
</dbReference>
<keyword evidence="1" id="KW-1133">Transmembrane helix</keyword>
<dbReference type="RefSeq" id="WP_065115671.1">
    <property type="nucleotide sequence ID" value="NZ_CAICSX020000001.1"/>
</dbReference>
<organism evidence="2 3">
    <name type="scientific">Rhizobium rhizogenes</name>
    <name type="common">Agrobacterium rhizogenes</name>
    <dbReference type="NCBI Taxonomy" id="359"/>
    <lineage>
        <taxon>Bacteria</taxon>
        <taxon>Pseudomonadati</taxon>
        <taxon>Pseudomonadota</taxon>
        <taxon>Alphaproteobacteria</taxon>
        <taxon>Hyphomicrobiales</taxon>
        <taxon>Rhizobiaceae</taxon>
        <taxon>Rhizobium/Agrobacterium group</taxon>
        <taxon>Rhizobium</taxon>
    </lineage>
</organism>
<proteinExistence type="predicted"/>
<evidence type="ECO:0000313" key="2">
    <source>
        <dbReference type="EMBL" id="CAD0211196.1"/>
    </source>
</evidence>
<evidence type="ECO:0000256" key="1">
    <source>
        <dbReference type="SAM" id="Phobius"/>
    </source>
</evidence>
<feature type="transmembrane region" description="Helical" evidence="1">
    <location>
        <begin position="174"/>
        <end position="199"/>
    </location>
</feature>
<feature type="transmembrane region" description="Helical" evidence="1">
    <location>
        <begin position="89"/>
        <end position="108"/>
    </location>
</feature>
<keyword evidence="1" id="KW-0812">Transmembrane</keyword>
<comment type="caution">
    <text evidence="2">The sequence shown here is derived from an EMBL/GenBank/DDBJ whole genome shotgun (WGS) entry which is preliminary data.</text>
</comment>
<dbReference type="AlphaFoldDB" id="A0AAN2A1I3"/>
<protein>
    <submittedName>
        <fullName evidence="2">Uncharacterized protein</fullName>
    </submittedName>
</protein>
<name>A0AAN2A1I3_RHIRH</name>
<gene>
    <name evidence="2" type="ORF">AGRHK599_LOCUS1221</name>
</gene>
<reference evidence="2 3" key="1">
    <citation type="submission" date="2020-06" db="EMBL/GenBank/DDBJ databases">
        <authorList>
            <person name="De Coninck B."/>
            <person name="Ibrahim H."/>
        </authorList>
    </citation>
    <scope>NUCLEOTIDE SEQUENCE [LARGE SCALE GENOMIC DNA]</scope>
    <source>
        <strain evidence="2">Ag_rhizogenes_K599</strain>
    </source>
</reference>
<dbReference type="KEGG" id="aro:B0909_05575"/>
<feature type="transmembrane region" description="Helical" evidence="1">
    <location>
        <begin position="56"/>
        <end position="74"/>
    </location>
</feature>
<sequence>MSIADGKFDLELNPHVRLRMTVSEEMRLDENDEVFTEELHARYISMQQEADRQLQTALKGAVYADIGLCLLLFGKNVKIPGTDFGLQDIPAATEVLTVIASFFFLVLFQTFANNQCYLAIIEQFSIRKALRRGIDPDYITYGNVFSQVYLKAFRGQMNTWGSDFFHPKKAYRRFYGFVTALLALSWISIIFMHLVVVAVGVWNSVGESCLWWPFAGAIILLHITGIVMNMFLDFGFEVPFRPTVYEARRQRAEQELK</sequence>
<evidence type="ECO:0000313" key="3">
    <source>
        <dbReference type="Proteomes" id="UP000528185"/>
    </source>
</evidence>
<feature type="transmembrane region" description="Helical" evidence="1">
    <location>
        <begin position="211"/>
        <end position="232"/>
    </location>
</feature>
<accession>A0AAN2A1I3</accession>
<keyword evidence="1" id="KW-0472">Membrane</keyword>
<dbReference type="Proteomes" id="UP000528185">
    <property type="component" value="Unassembled WGS sequence"/>
</dbReference>